<name>A0A9W8K382_9AGAR</name>
<evidence type="ECO:0000313" key="3">
    <source>
        <dbReference type="Proteomes" id="UP001148786"/>
    </source>
</evidence>
<dbReference type="OrthoDB" id="2972664at2759"/>
<evidence type="ECO:0000256" key="1">
    <source>
        <dbReference type="SAM" id="SignalP"/>
    </source>
</evidence>
<evidence type="ECO:0000313" key="2">
    <source>
        <dbReference type="EMBL" id="KAJ3510013.1"/>
    </source>
</evidence>
<feature type="signal peptide" evidence="1">
    <location>
        <begin position="1"/>
        <end position="21"/>
    </location>
</feature>
<gene>
    <name evidence="2" type="ORF">NLJ89_g4913</name>
</gene>
<protein>
    <submittedName>
        <fullName evidence="2">Uncharacterized protein</fullName>
    </submittedName>
</protein>
<proteinExistence type="predicted"/>
<keyword evidence="3" id="KW-1185">Reference proteome</keyword>
<dbReference type="EMBL" id="JANKHO010000431">
    <property type="protein sequence ID" value="KAJ3510013.1"/>
    <property type="molecule type" value="Genomic_DNA"/>
</dbReference>
<keyword evidence="1" id="KW-0732">Signal</keyword>
<accession>A0A9W8K382</accession>
<organism evidence="2 3">
    <name type="scientific">Agrocybe chaxingu</name>
    <dbReference type="NCBI Taxonomy" id="84603"/>
    <lineage>
        <taxon>Eukaryota</taxon>
        <taxon>Fungi</taxon>
        <taxon>Dikarya</taxon>
        <taxon>Basidiomycota</taxon>
        <taxon>Agaricomycotina</taxon>
        <taxon>Agaricomycetes</taxon>
        <taxon>Agaricomycetidae</taxon>
        <taxon>Agaricales</taxon>
        <taxon>Agaricineae</taxon>
        <taxon>Strophariaceae</taxon>
        <taxon>Agrocybe</taxon>
    </lineage>
</organism>
<reference evidence="2" key="1">
    <citation type="submission" date="2022-07" db="EMBL/GenBank/DDBJ databases">
        <title>Genome Sequence of Agrocybe chaxingu.</title>
        <authorList>
            <person name="Buettner E."/>
        </authorList>
    </citation>
    <scope>NUCLEOTIDE SEQUENCE</scope>
    <source>
        <strain evidence="2">MP-N11</strain>
    </source>
</reference>
<comment type="caution">
    <text evidence="2">The sequence shown here is derived from an EMBL/GenBank/DDBJ whole genome shotgun (WGS) entry which is preliminary data.</text>
</comment>
<sequence>MQLQSTLIISLATLSLSLTSALNIPIVGEVDVNKDTEQYRACKAANPDTTFAAIRYGSGPPETVVYNQCVPWRRNGEIIANAVFCQPATCYVFSDENCTSGPTTPVPVVVPVPVDFLNAADLWSCLDRAPTALLTRFLECSDSVDTRTSHFAHLRFRIRQFTII</sequence>
<dbReference type="Proteomes" id="UP001148786">
    <property type="component" value="Unassembled WGS sequence"/>
</dbReference>
<dbReference type="AlphaFoldDB" id="A0A9W8K382"/>
<feature type="chain" id="PRO_5040958028" evidence="1">
    <location>
        <begin position="22"/>
        <end position="164"/>
    </location>
</feature>